<dbReference type="GeneID" id="77809034"/>
<dbReference type="InterPro" id="IPR045240">
    <property type="entry name" value="Ribosomal_uL4_euk/arch"/>
</dbReference>
<evidence type="ECO:0000256" key="2">
    <source>
        <dbReference type="ARBA" id="ARBA00022980"/>
    </source>
</evidence>
<keyword evidence="3" id="KW-0687">Ribonucleoprotein</keyword>
<feature type="domain" description="Large ribosomal subunit protein uL4 C-terminal" evidence="5">
    <location>
        <begin position="329"/>
        <end position="403"/>
    </location>
</feature>
<dbReference type="InterPro" id="IPR025755">
    <property type="entry name" value="Ribos_uL4_C_dom"/>
</dbReference>
<accession>A0ABY7CFZ6</accession>
<dbReference type="SUPFAM" id="SSF52166">
    <property type="entry name" value="Ribosomal protein L4"/>
    <property type="match status" value="1"/>
</dbReference>
<evidence type="ECO:0000256" key="4">
    <source>
        <dbReference type="SAM" id="MobiDB-lite"/>
    </source>
</evidence>
<comment type="similarity">
    <text evidence="1">Belongs to the universal ribosomal protein uL4 family.</text>
</comment>
<feature type="region of interest" description="Disordered" evidence="4">
    <location>
        <begin position="20"/>
        <end position="74"/>
    </location>
</feature>
<dbReference type="Pfam" id="PF00573">
    <property type="entry name" value="Ribosomal_L4"/>
    <property type="match status" value="1"/>
</dbReference>
<protein>
    <recommendedName>
        <fullName evidence="5">Large ribosomal subunit protein uL4 C-terminal domain-containing protein</fullName>
    </recommendedName>
</protein>
<dbReference type="InterPro" id="IPR002136">
    <property type="entry name" value="Ribosomal_uL4"/>
</dbReference>
<evidence type="ECO:0000259" key="5">
    <source>
        <dbReference type="Pfam" id="PF14374"/>
    </source>
</evidence>
<gene>
    <name evidence="6" type="ORF">PtA15_4A272</name>
</gene>
<reference evidence="6" key="1">
    <citation type="submission" date="2022-10" db="EMBL/GenBank/DDBJ databases">
        <title>Puccinia triticina Genome sequencing and assembly.</title>
        <authorList>
            <person name="Li C."/>
        </authorList>
    </citation>
    <scope>NUCLEOTIDE SEQUENCE</scope>
    <source>
        <strain evidence="6">Pt15</strain>
    </source>
</reference>
<name>A0ABY7CFZ6_9BASI</name>
<evidence type="ECO:0000256" key="1">
    <source>
        <dbReference type="ARBA" id="ARBA00010528"/>
    </source>
</evidence>
<dbReference type="RefSeq" id="XP_053019378.1">
    <property type="nucleotide sequence ID" value="XM_053168139.1"/>
</dbReference>
<feature type="compositionally biased region" description="Polar residues" evidence="4">
    <location>
        <begin position="65"/>
        <end position="74"/>
    </location>
</feature>
<dbReference type="PANTHER" id="PTHR19431">
    <property type="entry name" value="60S RIBOSOMAL PROTEIN L4"/>
    <property type="match status" value="1"/>
</dbReference>
<dbReference type="Proteomes" id="UP001164743">
    <property type="component" value="Chromosome 4A"/>
</dbReference>
<dbReference type="InterPro" id="IPR023574">
    <property type="entry name" value="Ribosomal_uL4_dom_sf"/>
</dbReference>
<keyword evidence="7" id="KW-1185">Reference proteome</keyword>
<dbReference type="PROSITE" id="PS00939">
    <property type="entry name" value="RIBOSOMAL_L1E"/>
    <property type="match status" value="1"/>
</dbReference>
<evidence type="ECO:0000313" key="6">
    <source>
        <dbReference type="EMBL" id="WAQ83823.1"/>
    </source>
</evidence>
<dbReference type="EMBL" id="CP110424">
    <property type="protein sequence ID" value="WAQ83823.1"/>
    <property type="molecule type" value="Genomic_DNA"/>
</dbReference>
<dbReference type="Gene3D" id="3.40.1370.10">
    <property type="match status" value="1"/>
</dbReference>
<evidence type="ECO:0000256" key="3">
    <source>
        <dbReference type="ARBA" id="ARBA00023274"/>
    </source>
</evidence>
<dbReference type="InterPro" id="IPR013000">
    <property type="entry name" value="Ribosomal_uL4_euk/arc_CS"/>
</dbReference>
<keyword evidence="2" id="KW-0689">Ribosomal protein</keyword>
<evidence type="ECO:0000313" key="7">
    <source>
        <dbReference type="Proteomes" id="UP001164743"/>
    </source>
</evidence>
<proteinExistence type="inferred from homology"/>
<organism evidence="6 7">
    <name type="scientific">Puccinia triticina</name>
    <dbReference type="NCBI Taxonomy" id="208348"/>
    <lineage>
        <taxon>Eukaryota</taxon>
        <taxon>Fungi</taxon>
        <taxon>Dikarya</taxon>
        <taxon>Basidiomycota</taxon>
        <taxon>Pucciniomycotina</taxon>
        <taxon>Pucciniomycetes</taxon>
        <taxon>Pucciniales</taxon>
        <taxon>Pucciniaceae</taxon>
        <taxon>Puccinia</taxon>
    </lineage>
</organism>
<feature type="compositionally biased region" description="Polar residues" evidence="4">
    <location>
        <begin position="44"/>
        <end position="55"/>
    </location>
</feature>
<sequence length="432" mass="47243">MFKLNSRVSTGEFAAGCGHRAASAGVPVGRSRGSHRQPEDKPPTVTTERPISSRSEAMARPVVNVRSTSGQSSSTIPLPAVFTAPIRNDVVQDIHKNLAKNKRQAYAVSSKAGEQTSAESWGTGRAVARIPRVGGGGTHRSGQAAFGNMCRGGRMFAPTKIWRKWHVKTNLKQRRYAIVSAIAATAVPSLVLARGHRIEKIAEVPLVIADEVESISKTKEAVAVLKSLNAHADVMKVSNSRKARAGKGKMRGRRYRQRRGPLVIYNEDKGIVRAFRNIPGVELVCVHRMNLLQLAPGGHIGRFCIWTQGAFSQLDELYGTYDKPATLKKDFSLPISKVSNADISRVINSDEIQSVLRPAGPSRVKRPFTQKKNPLKNRALLFRLNPYAKVLIRNETLKQAKNLKVKAAAESKKGTKKMVPAGEKFLSTLQAP</sequence>
<dbReference type="Pfam" id="PF14374">
    <property type="entry name" value="Ribos_L4_asso_C"/>
    <property type="match status" value="1"/>
</dbReference>